<keyword evidence="3" id="KW-1185">Reference proteome</keyword>
<dbReference type="Proteomes" id="UP001229716">
    <property type="component" value="Unassembled WGS sequence"/>
</dbReference>
<accession>A0ABT7KTS7</accession>
<gene>
    <name evidence="2" type="ORF">P6F46_07810</name>
</gene>
<feature type="domain" description="Toprim" evidence="1">
    <location>
        <begin position="3"/>
        <end position="93"/>
    </location>
</feature>
<name>A0ABT7KTS7_9BACI</name>
<dbReference type="Gene3D" id="3.40.50.140">
    <property type="match status" value="1"/>
</dbReference>
<sequence>MSDYLVIVESPSKAKTIEKYLGKKYKVVASMGHVRDLPKSQMGIEVKNNFTPKYITIRGKGPVLKDLKSAAKKQRKSISRPIQTAKGKLLLGI</sequence>
<dbReference type="EMBL" id="JASWHZ010000001">
    <property type="protein sequence ID" value="MDL2417537.1"/>
    <property type="molecule type" value="Genomic_DNA"/>
</dbReference>
<dbReference type="PROSITE" id="PS50880">
    <property type="entry name" value="TOPRIM"/>
    <property type="match status" value="1"/>
</dbReference>
<dbReference type="InterPro" id="IPR023405">
    <property type="entry name" value="Topo_IA_core_domain"/>
</dbReference>
<reference evidence="2 3" key="1">
    <citation type="journal article" date="2023" name="Int. J. Mol. Sci.">
        <title>Pathogenicity and Genomic Characterization of a Novel Genospecies, Bacillus shihchuchen, of the Bacillus cereus Group Isolated from Chinese Softshell Turtle (Pelodiscus sinensis).</title>
        <authorList>
            <person name="Cheng L.W."/>
            <person name="Byadgi O.V."/>
            <person name="Tsai C.E."/>
            <person name="Wang P.C."/>
            <person name="Chen S.C."/>
        </authorList>
    </citation>
    <scope>NUCLEOTIDE SEQUENCE [LARGE SCALE GENOMIC DNA]</scope>
    <source>
        <strain evidence="2 3">QF108-045</strain>
    </source>
</reference>
<dbReference type="InterPro" id="IPR006171">
    <property type="entry name" value="TOPRIM_dom"/>
</dbReference>
<dbReference type="SMART" id="SM00493">
    <property type="entry name" value="TOPRIM"/>
    <property type="match status" value="1"/>
</dbReference>
<dbReference type="Pfam" id="PF01751">
    <property type="entry name" value="Toprim"/>
    <property type="match status" value="1"/>
</dbReference>
<proteinExistence type="predicted"/>
<dbReference type="SUPFAM" id="SSF56712">
    <property type="entry name" value="Prokaryotic type I DNA topoisomerase"/>
    <property type="match status" value="1"/>
</dbReference>
<organism evidence="2 3">
    <name type="scientific">Bacillus shihchuchen</name>
    <dbReference type="NCBI Taxonomy" id="3036942"/>
    <lineage>
        <taxon>Bacteria</taxon>
        <taxon>Bacillati</taxon>
        <taxon>Bacillota</taxon>
        <taxon>Bacilli</taxon>
        <taxon>Bacillales</taxon>
        <taxon>Bacillaceae</taxon>
        <taxon>Bacillus</taxon>
        <taxon>Bacillus cereus group</taxon>
    </lineage>
</organism>
<evidence type="ECO:0000313" key="3">
    <source>
        <dbReference type="Proteomes" id="UP001229716"/>
    </source>
</evidence>
<protein>
    <submittedName>
        <fullName evidence="2">Toprim domain-containing protein</fullName>
    </submittedName>
</protein>
<dbReference type="PANTHER" id="PTHR42785">
    <property type="entry name" value="DNA TOPOISOMERASE, TYPE IA, CORE"/>
    <property type="match status" value="1"/>
</dbReference>
<comment type="caution">
    <text evidence="2">The sequence shown here is derived from an EMBL/GenBank/DDBJ whole genome shotgun (WGS) entry which is preliminary data.</text>
</comment>
<dbReference type="InterPro" id="IPR000380">
    <property type="entry name" value="Topo_IA"/>
</dbReference>
<evidence type="ECO:0000313" key="2">
    <source>
        <dbReference type="EMBL" id="MDL2417537.1"/>
    </source>
</evidence>
<evidence type="ECO:0000259" key="1">
    <source>
        <dbReference type="PROSITE" id="PS50880"/>
    </source>
</evidence>
<dbReference type="PANTHER" id="PTHR42785:SF1">
    <property type="entry name" value="DNA TOPOISOMERASE"/>
    <property type="match status" value="1"/>
</dbReference>